<dbReference type="RefSeq" id="WP_376978787.1">
    <property type="nucleotide sequence ID" value="NZ_JBHLSV010000004.1"/>
</dbReference>
<protein>
    <recommendedName>
        <fullName evidence="11">8-oxo-dGTP diphosphatase</fullName>
        <ecNumber evidence="11">3.6.1.55</ecNumber>
    </recommendedName>
</protein>
<evidence type="ECO:0000256" key="9">
    <source>
        <dbReference type="ARBA" id="ARBA00023204"/>
    </source>
</evidence>
<keyword evidence="6" id="KW-0227">DNA damage</keyword>
<dbReference type="Gene3D" id="3.90.79.10">
    <property type="entry name" value="Nucleoside Triphosphate Pyrophosphohydrolase"/>
    <property type="match status" value="1"/>
</dbReference>
<dbReference type="PANTHER" id="PTHR47707">
    <property type="entry name" value="8-OXO-DGTP DIPHOSPHATASE"/>
    <property type="match status" value="1"/>
</dbReference>
<dbReference type="EC" id="3.6.1.55" evidence="11"/>
<comment type="caution">
    <text evidence="14">The sequence shown here is derived from an EMBL/GenBank/DDBJ whole genome shotgun (WGS) entry which is preliminary data.</text>
</comment>
<dbReference type="SUPFAM" id="SSF55811">
    <property type="entry name" value="Nudix"/>
    <property type="match status" value="1"/>
</dbReference>
<gene>
    <name evidence="14" type="ORF">ACFFF6_04260</name>
</gene>
<dbReference type="InterPro" id="IPR000086">
    <property type="entry name" value="NUDIX_hydrolase_dom"/>
</dbReference>
<dbReference type="InterPro" id="IPR047127">
    <property type="entry name" value="MutT-like"/>
</dbReference>
<evidence type="ECO:0000259" key="13">
    <source>
        <dbReference type="PROSITE" id="PS51462"/>
    </source>
</evidence>
<dbReference type="InterPro" id="IPR020476">
    <property type="entry name" value="Nudix_hydrolase"/>
</dbReference>
<dbReference type="InterPro" id="IPR015797">
    <property type="entry name" value="NUDIX_hydrolase-like_dom_sf"/>
</dbReference>
<evidence type="ECO:0000256" key="12">
    <source>
        <dbReference type="RuleBase" id="RU003476"/>
    </source>
</evidence>
<organism evidence="14 15">
    <name type="scientific">Brachybacterium hainanense</name>
    <dbReference type="NCBI Taxonomy" id="1541174"/>
    <lineage>
        <taxon>Bacteria</taxon>
        <taxon>Bacillati</taxon>
        <taxon>Actinomycetota</taxon>
        <taxon>Actinomycetes</taxon>
        <taxon>Micrococcales</taxon>
        <taxon>Dermabacteraceae</taxon>
        <taxon>Brachybacterium</taxon>
    </lineage>
</organism>
<keyword evidence="3" id="KW-0515">Mutator protein</keyword>
<dbReference type="CDD" id="cd03425">
    <property type="entry name" value="NUDIX_MutT_NudA_like"/>
    <property type="match status" value="1"/>
</dbReference>
<keyword evidence="5" id="KW-0479">Metal-binding</keyword>
<evidence type="ECO:0000256" key="4">
    <source>
        <dbReference type="ARBA" id="ARBA00022705"/>
    </source>
</evidence>
<dbReference type="InterPro" id="IPR020084">
    <property type="entry name" value="NUDIX_hydrolase_CS"/>
</dbReference>
<dbReference type="PROSITE" id="PS00893">
    <property type="entry name" value="NUDIX_BOX"/>
    <property type="match status" value="1"/>
</dbReference>
<feature type="domain" description="Nudix hydrolase" evidence="13">
    <location>
        <begin position="14"/>
        <end position="139"/>
    </location>
</feature>
<keyword evidence="9" id="KW-0234">DNA repair</keyword>
<evidence type="ECO:0000313" key="15">
    <source>
        <dbReference type="Proteomes" id="UP001589793"/>
    </source>
</evidence>
<evidence type="ECO:0000256" key="6">
    <source>
        <dbReference type="ARBA" id="ARBA00022763"/>
    </source>
</evidence>
<dbReference type="PROSITE" id="PS51462">
    <property type="entry name" value="NUDIX"/>
    <property type="match status" value="1"/>
</dbReference>
<evidence type="ECO:0000256" key="1">
    <source>
        <dbReference type="ARBA" id="ARBA00001946"/>
    </source>
</evidence>
<comment type="cofactor">
    <cofactor evidence="1">
        <name>Mg(2+)</name>
        <dbReference type="ChEBI" id="CHEBI:18420"/>
    </cofactor>
</comment>
<keyword evidence="7 12" id="KW-0378">Hydrolase</keyword>
<sequence length="149" mass="16210">MTPARDANRKLLRSPIHVVGAIIVREGLIFAARRAAERSAGGLWEFPGGKVEPGEVPQEALRRELREELGIDVRVGELAARYTTPVGTELIDLACYWAELTSDTPVTSTDHDRIGWFEVEELAGLEWSPADVAIIGETFTGVAVKGNDA</sequence>
<evidence type="ECO:0000256" key="2">
    <source>
        <dbReference type="ARBA" id="ARBA00005582"/>
    </source>
</evidence>
<keyword evidence="4" id="KW-0235">DNA replication</keyword>
<evidence type="ECO:0000313" key="14">
    <source>
        <dbReference type="EMBL" id="MFC0673165.1"/>
    </source>
</evidence>
<evidence type="ECO:0000256" key="11">
    <source>
        <dbReference type="ARBA" id="ARBA00038905"/>
    </source>
</evidence>
<dbReference type="Pfam" id="PF00293">
    <property type="entry name" value="NUDIX"/>
    <property type="match status" value="1"/>
</dbReference>
<accession>A0ABV6R872</accession>
<evidence type="ECO:0000256" key="8">
    <source>
        <dbReference type="ARBA" id="ARBA00022842"/>
    </source>
</evidence>
<dbReference type="PRINTS" id="PR00502">
    <property type="entry name" value="NUDIXFAMILY"/>
</dbReference>
<evidence type="ECO:0000256" key="5">
    <source>
        <dbReference type="ARBA" id="ARBA00022723"/>
    </source>
</evidence>
<reference evidence="14 15" key="1">
    <citation type="submission" date="2024-09" db="EMBL/GenBank/DDBJ databases">
        <authorList>
            <person name="Sun Q."/>
            <person name="Mori K."/>
        </authorList>
    </citation>
    <scope>NUCLEOTIDE SEQUENCE [LARGE SCALE GENOMIC DNA]</scope>
    <source>
        <strain evidence="14 15">CICC 10874</strain>
    </source>
</reference>
<proteinExistence type="inferred from homology"/>
<comment type="catalytic activity">
    <reaction evidence="10">
        <text>8-oxo-dGTP + H2O = 8-oxo-dGMP + diphosphate + H(+)</text>
        <dbReference type="Rhea" id="RHEA:31575"/>
        <dbReference type="ChEBI" id="CHEBI:15377"/>
        <dbReference type="ChEBI" id="CHEBI:15378"/>
        <dbReference type="ChEBI" id="CHEBI:33019"/>
        <dbReference type="ChEBI" id="CHEBI:63224"/>
        <dbReference type="ChEBI" id="CHEBI:77896"/>
        <dbReference type="EC" id="3.6.1.55"/>
    </reaction>
</comment>
<evidence type="ECO:0000256" key="7">
    <source>
        <dbReference type="ARBA" id="ARBA00022801"/>
    </source>
</evidence>
<name>A0ABV6R872_9MICO</name>
<keyword evidence="8" id="KW-0460">Magnesium</keyword>
<dbReference type="PANTHER" id="PTHR47707:SF1">
    <property type="entry name" value="NUDIX HYDROLASE FAMILY PROTEIN"/>
    <property type="match status" value="1"/>
</dbReference>
<dbReference type="EMBL" id="JBHLSV010000004">
    <property type="protein sequence ID" value="MFC0673165.1"/>
    <property type="molecule type" value="Genomic_DNA"/>
</dbReference>
<evidence type="ECO:0000256" key="3">
    <source>
        <dbReference type="ARBA" id="ARBA00022457"/>
    </source>
</evidence>
<dbReference type="Proteomes" id="UP001589793">
    <property type="component" value="Unassembled WGS sequence"/>
</dbReference>
<comment type="similarity">
    <text evidence="2 12">Belongs to the Nudix hydrolase family.</text>
</comment>
<dbReference type="GO" id="GO:0016787">
    <property type="term" value="F:hydrolase activity"/>
    <property type="evidence" value="ECO:0007669"/>
    <property type="project" value="UniProtKB-KW"/>
</dbReference>
<keyword evidence="15" id="KW-1185">Reference proteome</keyword>
<evidence type="ECO:0000256" key="10">
    <source>
        <dbReference type="ARBA" id="ARBA00035861"/>
    </source>
</evidence>